<dbReference type="PANTHER" id="PTHR34846:SF7">
    <property type="entry name" value="BLL7811 PROTEIN"/>
    <property type="match status" value="1"/>
</dbReference>
<dbReference type="OrthoDB" id="9801997at2"/>
<dbReference type="Gene3D" id="1.20.1290.10">
    <property type="entry name" value="AhpD-like"/>
    <property type="match status" value="1"/>
</dbReference>
<dbReference type="InterPro" id="IPR003779">
    <property type="entry name" value="CMD-like"/>
</dbReference>
<gene>
    <name evidence="2" type="ORF">FPZ08_11515</name>
</gene>
<dbReference type="PANTHER" id="PTHR34846">
    <property type="entry name" value="4-CARBOXYMUCONOLACTONE DECARBOXYLASE FAMILY PROTEIN (AFU_ORTHOLOGUE AFUA_6G11590)"/>
    <property type="match status" value="1"/>
</dbReference>
<feature type="domain" description="Carboxymuconolactone decarboxylase-like" evidence="1">
    <location>
        <begin position="13"/>
        <end position="95"/>
    </location>
</feature>
<dbReference type="EMBL" id="CP042304">
    <property type="protein sequence ID" value="QDZ11330.1"/>
    <property type="molecule type" value="Genomic_DNA"/>
</dbReference>
<dbReference type="AlphaFoldDB" id="A0A5B8LVC3"/>
<evidence type="ECO:0000313" key="2">
    <source>
        <dbReference type="EMBL" id="QDZ11330.1"/>
    </source>
</evidence>
<dbReference type="Proteomes" id="UP000315364">
    <property type="component" value="Chromosome"/>
</dbReference>
<evidence type="ECO:0000259" key="1">
    <source>
        <dbReference type="Pfam" id="PF02627"/>
    </source>
</evidence>
<dbReference type="GO" id="GO:0051920">
    <property type="term" value="F:peroxiredoxin activity"/>
    <property type="evidence" value="ECO:0007669"/>
    <property type="project" value="InterPro"/>
</dbReference>
<name>A0A5B8LVC3_9HYPH</name>
<dbReference type="Pfam" id="PF02627">
    <property type="entry name" value="CMD"/>
    <property type="match status" value="1"/>
</dbReference>
<dbReference type="InterPro" id="IPR004675">
    <property type="entry name" value="AhpD_core"/>
</dbReference>
<reference evidence="2 3" key="1">
    <citation type="submission" date="2019-07" db="EMBL/GenBank/DDBJ databases">
        <title>Full genome sequence of Devosia sp. Gsoil 520.</title>
        <authorList>
            <person name="Im W.-T."/>
        </authorList>
    </citation>
    <scope>NUCLEOTIDE SEQUENCE [LARGE SCALE GENOMIC DNA]</scope>
    <source>
        <strain evidence="2 3">Gsoil 520</strain>
    </source>
</reference>
<sequence length="159" mass="17318">MQARMKHPVFVIPEALQALQTLGRTTAAAGPSAQLLELVNLRASQINGCSICVQMHSAALRQHGETDERIFAVGAWRETPFFTPAERAALALAEAGTRIADHPEVVTDEIWEEAARHYDEAELAALVLGIAGINLWNRVNGMTRQPVQESRPVVEAKSA</sequence>
<keyword evidence="3" id="KW-1185">Reference proteome</keyword>
<dbReference type="NCBIfam" id="TIGR00778">
    <property type="entry name" value="ahpD_dom"/>
    <property type="match status" value="1"/>
</dbReference>
<organism evidence="2 3">
    <name type="scientific">Devosia ginsengisoli</name>
    <dbReference type="NCBI Taxonomy" id="400770"/>
    <lineage>
        <taxon>Bacteria</taxon>
        <taxon>Pseudomonadati</taxon>
        <taxon>Pseudomonadota</taxon>
        <taxon>Alphaproteobacteria</taxon>
        <taxon>Hyphomicrobiales</taxon>
        <taxon>Devosiaceae</taxon>
        <taxon>Devosia</taxon>
    </lineage>
</organism>
<dbReference type="InterPro" id="IPR029032">
    <property type="entry name" value="AhpD-like"/>
</dbReference>
<proteinExistence type="predicted"/>
<dbReference type="KEGG" id="dea:FPZ08_11515"/>
<accession>A0A5B8LVC3</accession>
<dbReference type="SUPFAM" id="SSF69118">
    <property type="entry name" value="AhpD-like"/>
    <property type="match status" value="1"/>
</dbReference>
<protein>
    <submittedName>
        <fullName evidence="2">Carboxymuconolactone decarboxylase family protein</fullName>
    </submittedName>
</protein>
<dbReference type="RefSeq" id="WP_146290152.1">
    <property type="nucleotide sequence ID" value="NZ_CP042304.1"/>
</dbReference>
<evidence type="ECO:0000313" key="3">
    <source>
        <dbReference type="Proteomes" id="UP000315364"/>
    </source>
</evidence>